<sequence>MDLRSGIEEQEREIINFYKQQNVDWTCPLRCQLQGDPTIGDGITRHFFPTVLHKLKHGFSLNMGNTGVTCLSEGQPDHLVPSSSHFLIESDLFLVAGRMLGHSFLHGGPCLAGLSRAFVHVLLGGSHDTATILLEDCPDIDLRETISLLNGPDTLDENQRDKVLELCLSWDFPGPTEENRHWLYERLLPHAVM</sequence>
<protein>
    <submittedName>
        <fullName evidence="1">Uncharacterized protein</fullName>
    </submittedName>
</protein>
<evidence type="ECO:0000313" key="1">
    <source>
        <dbReference type="EMBL" id="KAK3507512.1"/>
    </source>
</evidence>
<comment type="caution">
    <text evidence="1">The sequence shown here is derived from an EMBL/GenBank/DDBJ whole genome shotgun (WGS) entry which is preliminary data.</text>
</comment>
<keyword evidence="2" id="KW-1185">Reference proteome</keyword>
<accession>A0AAE0UJX6</accession>
<evidence type="ECO:0000313" key="2">
    <source>
        <dbReference type="Proteomes" id="UP001274896"/>
    </source>
</evidence>
<dbReference type="Gene3D" id="3.90.1750.10">
    <property type="entry name" value="Hect, E3 ligase catalytic domains"/>
    <property type="match status" value="1"/>
</dbReference>
<dbReference type="GO" id="GO:0004842">
    <property type="term" value="F:ubiquitin-protein transferase activity"/>
    <property type="evidence" value="ECO:0007669"/>
    <property type="project" value="InterPro"/>
</dbReference>
<reference evidence="1" key="1">
    <citation type="submission" date="2023-06" db="EMBL/GenBank/DDBJ databases">
        <title>Male Hemibagrus guttatus genome.</title>
        <authorList>
            <person name="Bian C."/>
        </authorList>
    </citation>
    <scope>NUCLEOTIDE SEQUENCE</scope>
    <source>
        <strain evidence="1">Male_cb2023</strain>
        <tissue evidence="1">Muscle</tissue>
    </source>
</reference>
<gene>
    <name evidence="1" type="ORF">QTP70_028064</name>
</gene>
<name>A0AAE0UJX6_9TELE</name>
<proteinExistence type="predicted"/>
<dbReference type="AlphaFoldDB" id="A0AAE0UJX6"/>
<dbReference type="InterPro" id="IPR035983">
    <property type="entry name" value="Hect_E3_ubiquitin_ligase"/>
</dbReference>
<dbReference type="EMBL" id="JAUCMX010000029">
    <property type="protein sequence ID" value="KAK3507512.1"/>
    <property type="molecule type" value="Genomic_DNA"/>
</dbReference>
<dbReference type="SUPFAM" id="SSF56204">
    <property type="entry name" value="Hect, E3 ligase catalytic domain"/>
    <property type="match status" value="1"/>
</dbReference>
<organism evidence="1 2">
    <name type="scientific">Hemibagrus guttatus</name>
    <dbReference type="NCBI Taxonomy" id="175788"/>
    <lineage>
        <taxon>Eukaryota</taxon>
        <taxon>Metazoa</taxon>
        <taxon>Chordata</taxon>
        <taxon>Craniata</taxon>
        <taxon>Vertebrata</taxon>
        <taxon>Euteleostomi</taxon>
        <taxon>Actinopterygii</taxon>
        <taxon>Neopterygii</taxon>
        <taxon>Teleostei</taxon>
        <taxon>Ostariophysi</taxon>
        <taxon>Siluriformes</taxon>
        <taxon>Bagridae</taxon>
        <taxon>Hemibagrus</taxon>
    </lineage>
</organism>
<dbReference type="Proteomes" id="UP001274896">
    <property type="component" value="Unassembled WGS sequence"/>
</dbReference>